<name>A0A093VHJ9_TALMA</name>
<protein>
    <submittedName>
        <fullName evidence="2">Protein cms1</fullName>
    </submittedName>
</protein>
<sequence>MAETNAPKPASSAKDQEKKRKREDSDNTAQNGKKQKGWNKDKKFNRNNKDKKKDDKKPSNKTAQQPDREEAVDESISKMNEQILADHFMQKAKAHNKDLTAVELSDMCVPAHAFKDTTSFEQERKLAQLPAYLKAYSPEKGARLANAPEEKGTPHTLVISSAGLRAADLVRALRSFQNKDAAVAKLFAKHIKIEEAKQFLERSRVSIGVGTPQRIIDLLESGMFLLFNRRMNQLTLHQGTLKTEKLERIVIDGSHIDQKKRGIFDMKEVYAPLLKLLTREEFKGRYGSKDKDLKILVY</sequence>
<gene>
    <name evidence="2" type="ORF">GQ26_0091150</name>
</gene>
<comment type="caution">
    <text evidence="2">The sequence shown here is derived from an EMBL/GenBank/DDBJ whole genome shotgun (WGS) entry which is preliminary data.</text>
</comment>
<dbReference type="HOGENOM" id="CLU_057568_0_0_1"/>
<feature type="compositionally biased region" description="Basic and acidic residues" evidence="1">
    <location>
        <begin position="14"/>
        <end position="25"/>
    </location>
</feature>
<organism evidence="2">
    <name type="scientific">Talaromyces marneffei PM1</name>
    <dbReference type="NCBI Taxonomy" id="1077442"/>
    <lineage>
        <taxon>Eukaryota</taxon>
        <taxon>Fungi</taxon>
        <taxon>Dikarya</taxon>
        <taxon>Ascomycota</taxon>
        <taxon>Pezizomycotina</taxon>
        <taxon>Eurotiomycetes</taxon>
        <taxon>Eurotiomycetidae</taxon>
        <taxon>Eurotiales</taxon>
        <taxon>Trichocomaceae</taxon>
        <taxon>Talaromyces</taxon>
        <taxon>Talaromyces sect. Talaromyces</taxon>
    </lineage>
</organism>
<dbReference type="GO" id="GO:0030686">
    <property type="term" value="C:90S preribosome"/>
    <property type="evidence" value="ECO:0007669"/>
    <property type="project" value="TreeGrafter"/>
</dbReference>
<dbReference type="GO" id="GO:0005634">
    <property type="term" value="C:nucleus"/>
    <property type="evidence" value="ECO:0007669"/>
    <property type="project" value="TreeGrafter"/>
</dbReference>
<dbReference type="EMBL" id="JPOX01000009">
    <property type="protein sequence ID" value="KFX49469.1"/>
    <property type="molecule type" value="Genomic_DNA"/>
</dbReference>
<dbReference type="eggNOG" id="KOG3089">
    <property type="taxonomic scope" value="Eukaryota"/>
</dbReference>
<evidence type="ECO:0000256" key="1">
    <source>
        <dbReference type="SAM" id="MobiDB-lite"/>
    </source>
</evidence>
<feature type="region of interest" description="Disordered" evidence="1">
    <location>
        <begin position="1"/>
        <end position="74"/>
    </location>
</feature>
<dbReference type="PANTHER" id="PTHR24030">
    <property type="entry name" value="PROTEIN CMSS1"/>
    <property type="match status" value="1"/>
</dbReference>
<evidence type="ECO:0000313" key="2">
    <source>
        <dbReference type="EMBL" id="KFX49469.1"/>
    </source>
</evidence>
<dbReference type="InterPro" id="IPR032704">
    <property type="entry name" value="Cms1"/>
</dbReference>
<dbReference type="PANTHER" id="PTHR24030:SF0">
    <property type="entry name" value="PROTEIN CMSS1"/>
    <property type="match status" value="1"/>
</dbReference>
<dbReference type="Pfam" id="PF14617">
    <property type="entry name" value="CMS1"/>
    <property type="match status" value="2"/>
</dbReference>
<dbReference type="AlphaFoldDB" id="A0A093VHJ9"/>
<reference evidence="2" key="1">
    <citation type="journal article" date="2014" name="PLoS Genet.">
        <title>Signature Gene Expression Reveals Novel Clues to the Molecular Mechanisms of Dimorphic Transition in Penicillium marneffei.</title>
        <authorList>
            <person name="Yang E."/>
            <person name="Wang G."/>
            <person name="Cai J."/>
            <person name="Woo P.C."/>
            <person name="Lau S.K."/>
            <person name="Yuen K.-Y."/>
            <person name="Chow W.-N."/>
            <person name="Lin X."/>
        </authorList>
    </citation>
    <scope>NUCLEOTIDE SEQUENCE [LARGE SCALE GENOMIC DNA]</scope>
    <source>
        <strain evidence="2">PM1</strain>
    </source>
</reference>
<accession>A0A093VHJ9</accession>
<proteinExistence type="predicted"/>
<feature type="compositionally biased region" description="Basic and acidic residues" evidence="1">
    <location>
        <begin position="38"/>
        <end position="58"/>
    </location>
</feature>